<keyword evidence="2" id="KW-1185">Reference proteome</keyword>
<feature type="non-terminal residue" evidence="1">
    <location>
        <position position="94"/>
    </location>
</feature>
<name>A0A1Y3AST4_EURMA</name>
<dbReference type="Proteomes" id="UP000194236">
    <property type="component" value="Unassembled WGS sequence"/>
</dbReference>
<gene>
    <name evidence="1" type="ORF">BLA29_014629</name>
</gene>
<accession>A0A1Y3AST4</accession>
<evidence type="ECO:0000313" key="2">
    <source>
        <dbReference type="Proteomes" id="UP000194236"/>
    </source>
</evidence>
<sequence length="94" mass="11051">MKPLGFDEYYYEPSFFSNKKDVEKLKNPGESAAQWLMEKNIIGQPNILKQLEQITDYSDEDYQVKHSEDLEKLKQAIESFQPDLFMVDNMALEP</sequence>
<comment type="caution">
    <text evidence="1">The sequence shown here is derived from an EMBL/GenBank/DDBJ whole genome shotgun (WGS) entry which is preliminary data.</text>
</comment>
<proteinExistence type="predicted"/>
<organism evidence="1 2">
    <name type="scientific">Euroglyphus maynei</name>
    <name type="common">Mayne's house dust mite</name>
    <dbReference type="NCBI Taxonomy" id="6958"/>
    <lineage>
        <taxon>Eukaryota</taxon>
        <taxon>Metazoa</taxon>
        <taxon>Ecdysozoa</taxon>
        <taxon>Arthropoda</taxon>
        <taxon>Chelicerata</taxon>
        <taxon>Arachnida</taxon>
        <taxon>Acari</taxon>
        <taxon>Acariformes</taxon>
        <taxon>Sarcoptiformes</taxon>
        <taxon>Astigmata</taxon>
        <taxon>Psoroptidia</taxon>
        <taxon>Analgoidea</taxon>
        <taxon>Pyroglyphidae</taxon>
        <taxon>Pyroglyphinae</taxon>
        <taxon>Euroglyphus</taxon>
    </lineage>
</organism>
<dbReference type="EMBL" id="MUJZ01066587">
    <property type="protein sequence ID" value="OTF70235.1"/>
    <property type="molecule type" value="Genomic_DNA"/>
</dbReference>
<protein>
    <submittedName>
        <fullName evidence="1">Uncharacterized protein</fullName>
    </submittedName>
</protein>
<dbReference type="AlphaFoldDB" id="A0A1Y3AST4"/>
<evidence type="ECO:0000313" key="1">
    <source>
        <dbReference type="EMBL" id="OTF70235.1"/>
    </source>
</evidence>
<reference evidence="1 2" key="1">
    <citation type="submission" date="2017-03" db="EMBL/GenBank/DDBJ databases">
        <title>Genome Survey of Euroglyphus maynei.</title>
        <authorList>
            <person name="Arlian L.G."/>
            <person name="Morgan M.S."/>
            <person name="Rider S.D."/>
        </authorList>
    </citation>
    <scope>NUCLEOTIDE SEQUENCE [LARGE SCALE GENOMIC DNA]</scope>
    <source>
        <strain evidence="1">Arlian Lab</strain>
        <tissue evidence="1">Whole body</tissue>
    </source>
</reference>